<feature type="compositionally biased region" description="Basic and acidic residues" evidence="1">
    <location>
        <begin position="73"/>
        <end position="82"/>
    </location>
</feature>
<evidence type="ECO:0000313" key="2">
    <source>
        <dbReference type="EMBL" id="MAA13166.1"/>
    </source>
</evidence>
<sequence length="98" mass="11138">MLLRERLLPPRRRWKVHGAGAVRVELMRKTTRNSVACIVRLVRCADEYMVTTPACSIIQTEQIRMTPVLREAAKGRQERSESLHAVTPGTRSAIAEKQ</sequence>
<accession>A0A224Y6H6</accession>
<protein>
    <submittedName>
        <fullName evidence="2">Uncharacterized protein</fullName>
    </submittedName>
</protein>
<feature type="region of interest" description="Disordered" evidence="1">
    <location>
        <begin position="73"/>
        <end position="98"/>
    </location>
</feature>
<proteinExistence type="predicted"/>
<organism evidence="2">
    <name type="scientific">Rhipicephalus zambeziensis</name>
    <dbReference type="NCBI Taxonomy" id="60191"/>
    <lineage>
        <taxon>Eukaryota</taxon>
        <taxon>Metazoa</taxon>
        <taxon>Ecdysozoa</taxon>
        <taxon>Arthropoda</taxon>
        <taxon>Chelicerata</taxon>
        <taxon>Arachnida</taxon>
        <taxon>Acari</taxon>
        <taxon>Parasitiformes</taxon>
        <taxon>Ixodida</taxon>
        <taxon>Ixodoidea</taxon>
        <taxon>Ixodidae</taxon>
        <taxon>Rhipicephalinae</taxon>
        <taxon>Rhipicephalus</taxon>
        <taxon>Rhipicephalus</taxon>
    </lineage>
</organism>
<dbReference type="AlphaFoldDB" id="A0A224Y6H6"/>
<reference evidence="2" key="1">
    <citation type="journal article" date="2017" name="Parasit. Vectors">
        <title>Sialotranscriptomics of Rhipicephalus zambeziensis reveals intricate expression profiles of secretory proteins and suggests tight temporal transcriptional regulation during blood-feeding.</title>
        <authorList>
            <person name="de Castro M.H."/>
            <person name="de Klerk D."/>
            <person name="Pienaar R."/>
            <person name="Rees D.J.G."/>
            <person name="Mans B.J."/>
        </authorList>
    </citation>
    <scope>NUCLEOTIDE SEQUENCE</scope>
    <source>
        <tissue evidence="2">Salivary glands</tissue>
    </source>
</reference>
<name>A0A224Y6H6_9ACAR</name>
<dbReference type="EMBL" id="GFPF01002020">
    <property type="protein sequence ID" value="MAA13166.1"/>
    <property type="molecule type" value="Transcribed_RNA"/>
</dbReference>
<evidence type="ECO:0000256" key="1">
    <source>
        <dbReference type="SAM" id="MobiDB-lite"/>
    </source>
</evidence>